<dbReference type="AlphaFoldDB" id="A0A6P1ZLA3"/>
<protein>
    <submittedName>
        <fullName evidence="2">Uncharacterized protein</fullName>
    </submittedName>
</protein>
<organism evidence="2 3">
    <name type="scientific">Oceanidesulfovibrio marinus</name>
    <dbReference type="NCBI Taxonomy" id="370038"/>
    <lineage>
        <taxon>Bacteria</taxon>
        <taxon>Pseudomonadati</taxon>
        <taxon>Thermodesulfobacteriota</taxon>
        <taxon>Desulfovibrionia</taxon>
        <taxon>Desulfovibrionales</taxon>
        <taxon>Desulfovibrionaceae</taxon>
        <taxon>Oceanidesulfovibrio</taxon>
    </lineage>
</organism>
<feature type="transmembrane region" description="Helical" evidence="1">
    <location>
        <begin position="51"/>
        <end position="73"/>
    </location>
</feature>
<evidence type="ECO:0000313" key="2">
    <source>
        <dbReference type="EMBL" id="TVM36562.1"/>
    </source>
</evidence>
<dbReference type="EMBL" id="QMIF01000001">
    <property type="protein sequence ID" value="TVM36562.1"/>
    <property type="molecule type" value="Genomic_DNA"/>
</dbReference>
<name>A0A6P1ZLA3_9BACT</name>
<dbReference type="RefSeq" id="WP_144233597.1">
    <property type="nucleotide sequence ID" value="NZ_QMIF01000001.1"/>
</dbReference>
<sequence>MKNEREFLDTVRSVLDDSVDSLDGATRSALTRTRHAALDRRAQRESERRRWLRWGAVPAAGLAVAAVLMVVFLRVDGTNPPESFMVDVEVLGSGEPVEFYEDLDFYQWYGEVENEESGTDTLSMRPVVLASNGAGLGELSDEAAQPGAAGVYRNVRG</sequence>
<dbReference type="Proteomes" id="UP000434052">
    <property type="component" value="Unassembled WGS sequence"/>
</dbReference>
<keyword evidence="1" id="KW-1133">Transmembrane helix</keyword>
<accession>A0A6P1ZLA3</accession>
<evidence type="ECO:0000313" key="3">
    <source>
        <dbReference type="Proteomes" id="UP000434052"/>
    </source>
</evidence>
<keyword evidence="1" id="KW-0812">Transmembrane</keyword>
<gene>
    <name evidence="2" type="ORF">DQK91_01145</name>
</gene>
<evidence type="ECO:0000256" key="1">
    <source>
        <dbReference type="SAM" id="Phobius"/>
    </source>
</evidence>
<comment type="caution">
    <text evidence="2">The sequence shown here is derived from an EMBL/GenBank/DDBJ whole genome shotgun (WGS) entry which is preliminary data.</text>
</comment>
<keyword evidence="1" id="KW-0472">Membrane</keyword>
<proteinExistence type="predicted"/>
<reference evidence="2 3" key="1">
    <citation type="submission" date="2018-06" db="EMBL/GenBank/DDBJ databases">
        <title>Complete genome of Desulfovibrio marinus P48SEP.</title>
        <authorList>
            <person name="Crispim J.S."/>
            <person name="Vidigal P.M.P."/>
            <person name="Silva L.C.F."/>
            <person name="Araujo L.C."/>
            <person name="Laguardia C.N."/>
            <person name="Dias R.S."/>
            <person name="Sousa M.P."/>
            <person name="Paula S.O."/>
            <person name="Silva C."/>
        </authorList>
    </citation>
    <scope>NUCLEOTIDE SEQUENCE [LARGE SCALE GENOMIC DNA]</scope>
    <source>
        <strain evidence="2 3">P48SEP</strain>
    </source>
</reference>
<dbReference type="OrthoDB" id="5398210at2"/>